<sequence length="152" mass="16821">MLTGSKRVCSVSGAKGSRIRNCNVQAFVSRDRETIAAMTVMECETVIELTAHNIQSFLSEHQSQLTVVDFYTPWCGPCKVMASVLEQMAHEHNDVNFIKFDCGADTNNKNFAISVGIKALPTFILYRGSEKIAQVTGAKAEKLREMVRTLST</sequence>
<dbReference type="InterPro" id="IPR013766">
    <property type="entry name" value="Thioredoxin_domain"/>
</dbReference>
<name>A0A250WVS8_9CHLO</name>
<dbReference type="CDD" id="cd02947">
    <property type="entry name" value="TRX_family"/>
    <property type="match status" value="1"/>
</dbReference>
<accession>A0A250WVS8</accession>
<evidence type="ECO:0000313" key="4">
    <source>
        <dbReference type="Proteomes" id="UP000232323"/>
    </source>
</evidence>
<reference evidence="3 4" key="1">
    <citation type="submission" date="2017-08" db="EMBL/GenBank/DDBJ databases">
        <title>Acidophilic green algal genome provides insights into adaptation to an acidic environment.</title>
        <authorList>
            <person name="Hirooka S."/>
            <person name="Hirose Y."/>
            <person name="Kanesaki Y."/>
            <person name="Higuchi S."/>
            <person name="Fujiwara T."/>
            <person name="Onuma R."/>
            <person name="Era A."/>
            <person name="Ohbayashi R."/>
            <person name="Uzuka A."/>
            <person name="Nozaki H."/>
            <person name="Yoshikawa H."/>
            <person name="Miyagishima S.Y."/>
        </authorList>
    </citation>
    <scope>NUCLEOTIDE SEQUENCE [LARGE SCALE GENOMIC DNA]</scope>
    <source>
        <strain evidence="3 4">NIES-2499</strain>
    </source>
</reference>
<comment type="caution">
    <text evidence="3">The sequence shown here is derived from an EMBL/GenBank/DDBJ whole genome shotgun (WGS) entry which is preliminary data.</text>
</comment>
<dbReference type="EMBL" id="BEGY01000009">
    <property type="protein sequence ID" value="GAX74921.1"/>
    <property type="molecule type" value="Genomic_DNA"/>
</dbReference>
<keyword evidence="4" id="KW-1185">Reference proteome</keyword>
<dbReference type="OrthoDB" id="10263751at2759"/>
<dbReference type="SUPFAM" id="SSF52833">
    <property type="entry name" value="Thioredoxin-like"/>
    <property type="match status" value="1"/>
</dbReference>
<dbReference type="STRING" id="1157962.A0A250WVS8"/>
<dbReference type="Gene3D" id="3.40.30.10">
    <property type="entry name" value="Glutaredoxin"/>
    <property type="match status" value="1"/>
</dbReference>
<gene>
    <name evidence="3" type="ORF">CEUSTIGMA_g2367.t1</name>
</gene>
<evidence type="ECO:0000259" key="2">
    <source>
        <dbReference type="PROSITE" id="PS51352"/>
    </source>
</evidence>
<dbReference type="PROSITE" id="PS51352">
    <property type="entry name" value="THIOREDOXIN_2"/>
    <property type="match status" value="1"/>
</dbReference>
<dbReference type="PANTHER" id="PTHR46115">
    <property type="entry name" value="THIOREDOXIN-LIKE PROTEIN 1"/>
    <property type="match status" value="1"/>
</dbReference>
<protein>
    <recommendedName>
        <fullName evidence="2">Thioredoxin domain-containing protein</fullName>
    </recommendedName>
</protein>
<dbReference type="InterPro" id="IPR036249">
    <property type="entry name" value="Thioredoxin-like_sf"/>
</dbReference>
<proteinExistence type="predicted"/>
<dbReference type="InterPro" id="IPR017937">
    <property type="entry name" value="Thioredoxin_CS"/>
</dbReference>
<feature type="domain" description="Thioredoxin" evidence="2">
    <location>
        <begin position="38"/>
        <end position="152"/>
    </location>
</feature>
<dbReference type="Proteomes" id="UP000232323">
    <property type="component" value="Unassembled WGS sequence"/>
</dbReference>
<keyword evidence="1" id="KW-1015">Disulfide bond</keyword>
<organism evidence="3 4">
    <name type="scientific">Chlamydomonas eustigma</name>
    <dbReference type="NCBI Taxonomy" id="1157962"/>
    <lineage>
        <taxon>Eukaryota</taxon>
        <taxon>Viridiplantae</taxon>
        <taxon>Chlorophyta</taxon>
        <taxon>core chlorophytes</taxon>
        <taxon>Chlorophyceae</taxon>
        <taxon>CS clade</taxon>
        <taxon>Chlamydomonadales</taxon>
        <taxon>Chlamydomonadaceae</taxon>
        <taxon>Chlamydomonas</taxon>
    </lineage>
</organism>
<dbReference type="PRINTS" id="PR00421">
    <property type="entry name" value="THIOREDOXIN"/>
</dbReference>
<evidence type="ECO:0000313" key="3">
    <source>
        <dbReference type="EMBL" id="GAX74921.1"/>
    </source>
</evidence>
<dbReference type="PROSITE" id="PS00194">
    <property type="entry name" value="THIOREDOXIN_1"/>
    <property type="match status" value="1"/>
</dbReference>
<dbReference type="Pfam" id="PF00085">
    <property type="entry name" value="Thioredoxin"/>
    <property type="match status" value="1"/>
</dbReference>
<evidence type="ECO:0000256" key="1">
    <source>
        <dbReference type="ARBA" id="ARBA00023157"/>
    </source>
</evidence>
<dbReference type="AlphaFoldDB" id="A0A250WVS8"/>